<dbReference type="Gene3D" id="1.10.60.20">
    <property type="entry name" value="Ribosomal protein S17e-like"/>
    <property type="match status" value="1"/>
</dbReference>
<feature type="compositionally biased region" description="Basic and acidic residues" evidence="5">
    <location>
        <begin position="78"/>
        <end position="102"/>
    </location>
</feature>
<dbReference type="EMBL" id="JACASW010000015">
    <property type="protein sequence ID" value="NWK06751.1"/>
    <property type="molecule type" value="Genomic_DNA"/>
</dbReference>
<evidence type="ECO:0000256" key="1">
    <source>
        <dbReference type="ARBA" id="ARBA00010444"/>
    </source>
</evidence>
<comment type="similarity">
    <text evidence="1">Belongs to the eukaryotic ribosomal protein eS17 family.</text>
</comment>
<evidence type="ECO:0000256" key="3">
    <source>
        <dbReference type="ARBA" id="ARBA00023274"/>
    </source>
</evidence>
<gene>
    <name evidence="6" type="ORF">HX827_05415</name>
</gene>
<proteinExistence type="inferred from homology"/>
<dbReference type="GO" id="GO:0005840">
    <property type="term" value="C:ribosome"/>
    <property type="evidence" value="ECO:0007669"/>
    <property type="project" value="UniProtKB-KW"/>
</dbReference>
<keyword evidence="2" id="KW-0689">Ribosomal protein</keyword>
<evidence type="ECO:0000256" key="2">
    <source>
        <dbReference type="ARBA" id="ARBA00022980"/>
    </source>
</evidence>
<dbReference type="GO" id="GO:1990904">
    <property type="term" value="C:ribonucleoprotein complex"/>
    <property type="evidence" value="ECO:0007669"/>
    <property type="project" value="UniProtKB-KW"/>
</dbReference>
<dbReference type="AlphaFoldDB" id="A0A7K4NV45"/>
<evidence type="ECO:0000313" key="6">
    <source>
        <dbReference type="EMBL" id="NWK06751.1"/>
    </source>
</evidence>
<dbReference type="Proteomes" id="UP000534207">
    <property type="component" value="Unassembled WGS sequence"/>
</dbReference>
<dbReference type="Pfam" id="PF00833">
    <property type="entry name" value="Ribosomal_S17e"/>
    <property type="match status" value="1"/>
</dbReference>
<accession>A0A7K4NV45</accession>
<reference evidence="6 7" key="1">
    <citation type="journal article" date="2019" name="Environ. Microbiol.">
        <title>Genomics insights into ecotype formation of ammonia-oxidizing archaea in the deep ocean.</title>
        <authorList>
            <person name="Wang Y."/>
            <person name="Huang J.M."/>
            <person name="Cui G.J."/>
            <person name="Nunoura T."/>
            <person name="Takaki Y."/>
            <person name="Li W.L."/>
            <person name="Li J."/>
            <person name="Gao Z.M."/>
            <person name="Takai K."/>
            <person name="Zhang A.Q."/>
            <person name="Stepanauskas R."/>
        </authorList>
    </citation>
    <scope>NUCLEOTIDE SEQUENCE [LARGE SCALE GENOMIC DNA]</scope>
    <source>
        <strain evidence="6 7">G13</strain>
    </source>
</reference>
<dbReference type="InterPro" id="IPR001210">
    <property type="entry name" value="Ribosomal_eS17"/>
</dbReference>
<name>A0A7K4NV45_9ARCH</name>
<dbReference type="GO" id="GO:0003735">
    <property type="term" value="F:structural constituent of ribosome"/>
    <property type="evidence" value="ECO:0007669"/>
    <property type="project" value="InterPro"/>
</dbReference>
<evidence type="ECO:0000256" key="4">
    <source>
        <dbReference type="ARBA" id="ARBA00035394"/>
    </source>
</evidence>
<dbReference type="InterPro" id="IPR036401">
    <property type="entry name" value="Ribosomal_eS17_sf"/>
</dbReference>
<dbReference type="SUPFAM" id="SSF116820">
    <property type="entry name" value="Rps17e-like"/>
    <property type="match status" value="1"/>
</dbReference>
<keyword evidence="3" id="KW-0687">Ribonucleoprotein</keyword>
<sequence>MNRIKRLSMAVLKDHKSKFGINFDENKQALNSISTITSKMLKNELAGYITKFIKNELRNETGKTELVENEEDSSVDIEPSKGESKSEVVAEEPSKDESKSKVMDSSTSEL</sequence>
<evidence type="ECO:0000313" key="7">
    <source>
        <dbReference type="Proteomes" id="UP000534207"/>
    </source>
</evidence>
<comment type="caution">
    <text evidence="6">The sequence shown here is derived from an EMBL/GenBank/DDBJ whole genome shotgun (WGS) entry which is preliminary data.</text>
</comment>
<protein>
    <recommendedName>
        <fullName evidence="4">30S ribosomal protein S17e</fullName>
    </recommendedName>
</protein>
<dbReference type="GO" id="GO:0006412">
    <property type="term" value="P:translation"/>
    <property type="evidence" value="ECO:0007669"/>
    <property type="project" value="InterPro"/>
</dbReference>
<evidence type="ECO:0000256" key="5">
    <source>
        <dbReference type="SAM" id="MobiDB-lite"/>
    </source>
</evidence>
<feature type="region of interest" description="Disordered" evidence="5">
    <location>
        <begin position="63"/>
        <end position="110"/>
    </location>
</feature>
<organism evidence="6 7">
    <name type="scientific">Marine Group I thaumarchaeote</name>
    <dbReference type="NCBI Taxonomy" id="2511932"/>
    <lineage>
        <taxon>Archaea</taxon>
        <taxon>Nitrososphaerota</taxon>
        <taxon>Marine Group I</taxon>
    </lineage>
</organism>